<dbReference type="EMBL" id="CP011388">
    <property type="protein sequence ID" value="ANE48780.1"/>
    <property type="molecule type" value="Genomic_DNA"/>
</dbReference>
<dbReference type="STRING" id="1178515.SY83_07215"/>
<evidence type="ECO:0000256" key="5">
    <source>
        <dbReference type="ARBA" id="ARBA00022679"/>
    </source>
</evidence>
<organism evidence="13 14">
    <name type="scientific">Paenibacillus swuensis</name>
    <dbReference type="NCBI Taxonomy" id="1178515"/>
    <lineage>
        <taxon>Bacteria</taxon>
        <taxon>Bacillati</taxon>
        <taxon>Bacillota</taxon>
        <taxon>Bacilli</taxon>
        <taxon>Bacillales</taxon>
        <taxon>Paenibacillaceae</taxon>
        <taxon>Paenibacillus</taxon>
    </lineage>
</organism>
<evidence type="ECO:0000256" key="10">
    <source>
        <dbReference type="ARBA" id="ARBA00032598"/>
    </source>
</evidence>
<proteinExistence type="inferred from homology"/>
<dbReference type="InterPro" id="IPR005907">
    <property type="entry name" value="G1P_thy_trans_s"/>
</dbReference>
<dbReference type="OrthoDB" id="9803871at2"/>
<keyword evidence="13" id="KW-0167">Capsid protein</keyword>
<keyword evidence="6" id="KW-0548">Nucleotidyltransferase</keyword>
<evidence type="ECO:0000256" key="1">
    <source>
        <dbReference type="ARBA" id="ARBA00001946"/>
    </source>
</evidence>
<dbReference type="KEGG" id="pswu:SY83_07215"/>
<dbReference type="GO" id="GO:0008879">
    <property type="term" value="F:glucose-1-phosphate thymidylyltransferase activity"/>
    <property type="evidence" value="ECO:0007669"/>
    <property type="project" value="UniProtKB-EC"/>
</dbReference>
<dbReference type="InterPro" id="IPR005835">
    <property type="entry name" value="NTP_transferase_dom"/>
</dbReference>
<dbReference type="PANTHER" id="PTHR43532">
    <property type="entry name" value="GLUCOSE-1-PHOSPHATE THYMIDYLYLTRANSFERASE"/>
    <property type="match status" value="1"/>
</dbReference>
<name>A0A172TP33_9BACL</name>
<keyword evidence="13" id="KW-0946">Virion</keyword>
<dbReference type="Pfam" id="PF00483">
    <property type="entry name" value="NTP_transferase"/>
    <property type="match status" value="1"/>
</dbReference>
<protein>
    <recommendedName>
        <fullName evidence="4">Glucose-1-phosphate thymidylyltransferase</fullName>
        <ecNumber evidence="3">2.7.7.24</ecNumber>
    </recommendedName>
    <alternativeName>
        <fullName evidence="10">dTDP-glucose pyrophosphorylase</fullName>
    </alternativeName>
    <alternativeName>
        <fullName evidence="9">dTDP-glucose synthase</fullName>
    </alternativeName>
</protein>
<dbReference type="RefSeq" id="WP_068610973.1">
    <property type="nucleotide sequence ID" value="NZ_CP011388.1"/>
</dbReference>
<gene>
    <name evidence="13" type="ORF">SY83_07215</name>
</gene>
<dbReference type="AlphaFoldDB" id="A0A172TP33"/>
<evidence type="ECO:0000256" key="6">
    <source>
        <dbReference type="ARBA" id="ARBA00022695"/>
    </source>
</evidence>
<comment type="similarity">
    <text evidence="2">Belongs to the glucose-1-phosphate thymidylyltransferase family.</text>
</comment>
<sequence length="241" mass="26677">MKGIILAGGTGTRLRPLTNMINKHLLPVGRYPMIYYAVDKLKEAGITEIMLITGKFSAGLYVDFLGSGEAYGVNLTYRIQEKAGGIAEALSLAQGFIDEHEKFVVILGDNLFEDSLGSYVEQFKAQESGAMVLLKKVHDPKRYGVPVFNAEGHITAIEEKPSEPKSDYSVTGIYMYDSRVFAIIGDIEPSARGELEITDVNNVYTREGKLAWNILQGWWTDAGTFESLDEAAKLIRAEQEK</sequence>
<dbReference type="Proteomes" id="UP000076927">
    <property type="component" value="Chromosome"/>
</dbReference>
<keyword evidence="14" id="KW-1185">Reference proteome</keyword>
<keyword evidence="5" id="KW-0808">Transferase</keyword>
<keyword evidence="7" id="KW-0479">Metal-binding</keyword>
<reference evidence="13 14" key="1">
    <citation type="submission" date="2015-01" db="EMBL/GenBank/DDBJ databases">
        <title>Paenibacillus swuensis/DY6/whole genome sequencing.</title>
        <authorList>
            <person name="Kim M.K."/>
            <person name="Srinivasan S."/>
            <person name="Lee J.-J."/>
        </authorList>
    </citation>
    <scope>NUCLEOTIDE SEQUENCE [LARGE SCALE GENOMIC DNA]</scope>
    <source>
        <strain evidence="13 14">DY6</strain>
    </source>
</reference>
<comment type="catalytic activity">
    <reaction evidence="11">
        <text>dTTP + alpha-D-glucose 1-phosphate + H(+) = dTDP-alpha-D-glucose + diphosphate</text>
        <dbReference type="Rhea" id="RHEA:15225"/>
        <dbReference type="ChEBI" id="CHEBI:15378"/>
        <dbReference type="ChEBI" id="CHEBI:33019"/>
        <dbReference type="ChEBI" id="CHEBI:37568"/>
        <dbReference type="ChEBI" id="CHEBI:57477"/>
        <dbReference type="ChEBI" id="CHEBI:58601"/>
        <dbReference type="EC" id="2.7.7.24"/>
    </reaction>
</comment>
<evidence type="ECO:0000256" key="11">
    <source>
        <dbReference type="ARBA" id="ARBA00049336"/>
    </source>
</evidence>
<evidence type="ECO:0000256" key="7">
    <source>
        <dbReference type="ARBA" id="ARBA00022723"/>
    </source>
</evidence>
<dbReference type="PANTHER" id="PTHR43532:SF1">
    <property type="entry name" value="GLUCOSE-1-PHOSPHATE THYMIDYLYLTRANSFERASE 1"/>
    <property type="match status" value="1"/>
</dbReference>
<evidence type="ECO:0000313" key="13">
    <source>
        <dbReference type="EMBL" id="ANE48780.1"/>
    </source>
</evidence>
<dbReference type="GO" id="GO:0046872">
    <property type="term" value="F:metal ion binding"/>
    <property type="evidence" value="ECO:0007669"/>
    <property type="project" value="UniProtKB-KW"/>
</dbReference>
<keyword evidence="8" id="KW-0460">Magnesium</keyword>
<evidence type="ECO:0000313" key="14">
    <source>
        <dbReference type="Proteomes" id="UP000076927"/>
    </source>
</evidence>
<accession>A0A172TP33</accession>
<dbReference type="SUPFAM" id="SSF53448">
    <property type="entry name" value="Nucleotide-diphospho-sugar transferases"/>
    <property type="match status" value="1"/>
</dbReference>
<comment type="cofactor">
    <cofactor evidence="1">
        <name>Mg(2+)</name>
        <dbReference type="ChEBI" id="CHEBI:18420"/>
    </cofactor>
</comment>
<dbReference type="EC" id="2.7.7.24" evidence="3"/>
<dbReference type="Gene3D" id="3.90.550.10">
    <property type="entry name" value="Spore Coat Polysaccharide Biosynthesis Protein SpsA, Chain A"/>
    <property type="match status" value="1"/>
</dbReference>
<evidence type="ECO:0000256" key="9">
    <source>
        <dbReference type="ARBA" id="ARBA00032492"/>
    </source>
</evidence>
<feature type="domain" description="Nucleotidyl transferase" evidence="12">
    <location>
        <begin position="2"/>
        <end position="236"/>
    </location>
</feature>
<evidence type="ECO:0000256" key="4">
    <source>
        <dbReference type="ARBA" id="ARBA00017654"/>
    </source>
</evidence>
<evidence type="ECO:0000256" key="3">
    <source>
        <dbReference type="ARBA" id="ARBA00012461"/>
    </source>
</evidence>
<evidence type="ECO:0000256" key="2">
    <source>
        <dbReference type="ARBA" id="ARBA00010480"/>
    </source>
</evidence>
<dbReference type="InterPro" id="IPR029044">
    <property type="entry name" value="Nucleotide-diphossugar_trans"/>
</dbReference>
<dbReference type="PATRIC" id="fig|1178515.4.peg.1440"/>
<evidence type="ECO:0000256" key="8">
    <source>
        <dbReference type="ARBA" id="ARBA00022842"/>
    </source>
</evidence>
<evidence type="ECO:0000259" key="12">
    <source>
        <dbReference type="Pfam" id="PF00483"/>
    </source>
</evidence>